<feature type="domain" description="C2H2-type" evidence="6">
    <location>
        <begin position="237"/>
        <end position="264"/>
    </location>
</feature>
<dbReference type="InterPro" id="IPR036236">
    <property type="entry name" value="Znf_C2H2_sf"/>
</dbReference>
<dbReference type="Proteomes" id="UP000193144">
    <property type="component" value="Unassembled WGS sequence"/>
</dbReference>
<feature type="domain" description="C2H2-type" evidence="6">
    <location>
        <begin position="159"/>
        <end position="184"/>
    </location>
</feature>
<evidence type="ECO:0000256" key="5">
    <source>
        <dbReference type="SAM" id="MobiDB-lite"/>
    </source>
</evidence>
<dbReference type="OrthoDB" id="6105938at2759"/>
<dbReference type="PANTHER" id="PTHR24379">
    <property type="entry name" value="KRAB AND ZINC FINGER DOMAIN-CONTAINING"/>
    <property type="match status" value="1"/>
</dbReference>
<dbReference type="GO" id="GO:0008270">
    <property type="term" value="F:zinc ion binding"/>
    <property type="evidence" value="ECO:0007669"/>
    <property type="project" value="UniProtKB-KW"/>
</dbReference>
<keyword evidence="2" id="KW-0677">Repeat</keyword>
<feature type="domain" description="C2H2-type" evidence="6">
    <location>
        <begin position="103"/>
        <end position="128"/>
    </location>
</feature>
<dbReference type="STRING" id="1231657.A0A1Y1ZH50"/>
<accession>A0A1Y1ZH50</accession>
<keyword evidence="4" id="KW-0862">Zinc</keyword>
<evidence type="ECO:0000313" key="8">
    <source>
        <dbReference type="Proteomes" id="UP000193144"/>
    </source>
</evidence>
<evidence type="ECO:0000259" key="6">
    <source>
        <dbReference type="SMART" id="SM00355"/>
    </source>
</evidence>
<evidence type="ECO:0000313" key="7">
    <source>
        <dbReference type="EMBL" id="ORY09582.1"/>
    </source>
</evidence>
<feature type="domain" description="C2H2-type" evidence="6">
    <location>
        <begin position="395"/>
        <end position="417"/>
    </location>
</feature>
<reference evidence="7 8" key="1">
    <citation type="submission" date="2016-07" db="EMBL/GenBank/DDBJ databases">
        <title>Pervasive Adenine N6-methylation of Active Genes in Fungi.</title>
        <authorList>
            <consortium name="DOE Joint Genome Institute"/>
            <person name="Mondo S.J."/>
            <person name="Dannebaum R.O."/>
            <person name="Kuo R.C."/>
            <person name="Labutti K."/>
            <person name="Haridas S."/>
            <person name="Kuo A."/>
            <person name="Salamov A."/>
            <person name="Ahrendt S.R."/>
            <person name="Lipzen A."/>
            <person name="Sullivan W."/>
            <person name="Andreopoulos W.B."/>
            <person name="Clum A."/>
            <person name="Lindquist E."/>
            <person name="Daum C."/>
            <person name="Ramamoorthy G.K."/>
            <person name="Gryganskyi A."/>
            <person name="Culley D."/>
            <person name="Magnuson J.K."/>
            <person name="James T.Y."/>
            <person name="O'Malley M.A."/>
            <person name="Stajich J.E."/>
            <person name="Spatafora J.W."/>
            <person name="Visel A."/>
            <person name="Grigoriev I.V."/>
        </authorList>
    </citation>
    <scope>NUCLEOTIDE SEQUENCE [LARGE SCALE GENOMIC DNA]</scope>
    <source>
        <strain evidence="7 8">CBS 115471</strain>
    </source>
</reference>
<organism evidence="7 8">
    <name type="scientific">Clohesyomyces aquaticus</name>
    <dbReference type="NCBI Taxonomy" id="1231657"/>
    <lineage>
        <taxon>Eukaryota</taxon>
        <taxon>Fungi</taxon>
        <taxon>Dikarya</taxon>
        <taxon>Ascomycota</taxon>
        <taxon>Pezizomycotina</taxon>
        <taxon>Dothideomycetes</taxon>
        <taxon>Pleosporomycetidae</taxon>
        <taxon>Pleosporales</taxon>
        <taxon>Lindgomycetaceae</taxon>
        <taxon>Clohesyomyces</taxon>
    </lineage>
</organism>
<feature type="domain" description="C2H2-type" evidence="6">
    <location>
        <begin position="185"/>
        <end position="210"/>
    </location>
</feature>
<dbReference type="PANTHER" id="PTHR24379:SF121">
    <property type="entry name" value="C2H2-TYPE DOMAIN-CONTAINING PROTEIN"/>
    <property type="match status" value="1"/>
</dbReference>
<feature type="compositionally biased region" description="Basic and acidic residues" evidence="5">
    <location>
        <begin position="27"/>
        <end position="48"/>
    </location>
</feature>
<evidence type="ECO:0000256" key="3">
    <source>
        <dbReference type="ARBA" id="ARBA00022771"/>
    </source>
</evidence>
<dbReference type="Gene3D" id="3.30.160.60">
    <property type="entry name" value="Classic Zinc Finger"/>
    <property type="match status" value="3"/>
</dbReference>
<name>A0A1Y1ZH50_9PLEO</name>
<dbReference type="InterPro" id="IPR013087">
    <property type="entry name" value="Znf_C2H2_type"/>
</dbReference>
<keyword evidence="3" id="KW-0863">Zinc-finger</keyword>
<feature type="domain" description="C2H2-type" evidence="6">
    <location>
        <begin position="211"/>
        <end position="236"/>
    </location>
</feature>
<evidence type="ECO:0000256" key="2">
    <source>
        <dbReference type="ARBA" id="ARBA00022737"/>
    </source>
</evidence>
<feature type="domain" description="C2H2-type" evidence="6">
    <location>
        <begin position="291"/>
        <end position="313"/>
    </location>
</feature>
<gene>
    <name evidence="7" type="ORF">BCR34DRAFT_625650</name>
</gene>
<sequence length="447" mass="51258">MAVKQPNRFALLAETNSPPQDDGWQEVQRRPNARRDTVLQERAAHKDNFPPLNPTGGLKTRVQPEHSHQRSGAPEHWCGVCKSAFPSKTTLISHAKHTPYHENYCNLCTRVFKDRNGLKNHVENTVGHEVFCNVCLSAFKDLNGLRNHYENKYMTGHKFVCLVCLMAFQNRQQLNLHLQNGEKHVWCKTCHRKFRNQEERDEHWLKTVKHKHCLQPACNFDGPTAQALRKHMLEDHWHCDVCGLIFSSQTKLNNHSCQPPRNGHLQSFEVEIDDDLESVPRKSDLDPRLSYACNHCRFQTTTEGDLQVHMTAHASPLLPCWACCLPFKTNSSLINHLESGACPLFPNPDRFMTLLGRWWYSTLYMDIGLHAQLRQGCVDLPTLNEMIQAGAVEPFTCRADGCGKHFRYLSSLVLHVESKACAWDLDRIALPMLKLSFQLEFPTPGKQ</sequence>
<dbReference type="Pfam" id="PF12874">
    <property type="entry name" value="zf-met"/>
    <property type="match status" value="1"/>
</dbReference>
<dbReference type="SMART" id="SM00355">
    <property type="entry name" value="ZnF_C2H2"/>
    <property type="match status" value="9"/>
</dbReference>
<feature type="region of interest" description="Disordered" evidence="5">
    <location>
        <begin position="1"/>
        <end position="73"/>
    </location>
</feature>
<dbReference type="SUPFAM" id="SSF57667">
    <property type="entry name" value="beta-beta-alpha zinc fingers"/>
    <property type="match status" value="1"/>
</dbReference>
<dbReference type="AlphaFoldDB" id="A0A1Y1ZH50"/>
<feature type="domain" description="C2H2-type" evidence="6">
    <location>
        <begin position="76"/>
        <end position="101"/>
    </location>
</feature>
<keyword evidence="8" id="KW-1185">Reference proteome</keyword>
<evidence type="ECO:0000256" key="4">
    <source>
        <dbReference type="ARBA" id="ARBA00022833"/>
    </source>
</evidence>
<proteinExistence type="predicted"/>
<protein>
    <recommendedName>
        <fullName evidence="6">C2H2-type domain-containing protein</fullName>
    </recommendedName>
</protein>
<comment type="caution">
    <text evidence="7">The sequence shown here is derived from an EMBL/GenBank/DDBJ whole genome shotgun (WGS) entry which is preliminary data.</text>
</comment>
<keyword evidence="1" id="KW-0479">Metal-binding</keyword>
<feature type="domain" description="C2H2-type" evidence="6">
    <location>
        <begin position="130"/>
        <end position="157"/>
    </location>
</feature>
<evidence type="ECO:0000256" key="1">
    <source>
        <dbReference type="ARBA" id="ARBA00022723"/>
    </source>
</evidence>
<dbReference type="EMBL" id="MCFA01000084">
    <property type="protein sequence ID" value="ORY09582.1"/>
    <property type="molecule type" value="Genomic_DNA"/>
</dbReference>